<keyword evidence="2" id="KW-0805">Transcription regulation</keyword>
<keyword evidence="5" id="KW-0175">Coiled coil</keyword>
<dbReference type="Proteomes" id="UP000239736">
    <property type="component" value="Unassembled WGS sequence"/>
</dbReference>
<dbReference type="SUPFAM" id="SSF46785">
    <property type="entry name" value="Winged helix' DNA-binding domain"/>
    <property type="match status" value="1"/>
</dbReference>
<keyword evidence="3 7" id="KW-0238">DNA-binding</keyword>
<evidence type="ECO:0000256" key="2">
    <source>
        <dbReference type="ARBA" id="ARBA00023015"/>
    </source>
</evidence>
<dbReference type="GO" id="GO:0000976">
    <property type="term" value="F:transcription cis-regulatory region binding"/>
    <property type="evidence" value="ECO:0007669"/>
    <property type="project" value="TreeGrafter"/>
</dbReference>
<protein>
    <submittedName>
        <fullName evidence="7">DNA-binding transcriptional LysR family regulator</fullName>
    </submittedName>
</protein>
<evidence type="ECO:0000256" key="3">
    <source>
        <dbReference type="ARBA" id="ARBA00023125"/>
    </source>
</evidence>
<dbReference type="InterPro" id="IPR036388">
    <property type="entry name" value="WH-like_DNA-bd_sf"/>
</dbReference>
<dbReference type="PANTHER" id="PTHR30126">
    <property type="entry name" value="HTH-TYPE TRANSCRIPTIONAL REGULATOR"/>
    <property type="match status" value="1"/>
</dbReference>
<dbReference type="GO" id="GO:0003700">
    <property type="term" value="F:DNA-binding transcription factor activity"/>
    <property type="evidence" value="ECO:0007669"/>
    <property type="project" value="InterPro"/>
</dbReference>
<dbReference type="Pfam" id="PF00126">
    <property type="entry name" value="HTH_1"/>
    <property type="match status" value="1"/>
</dbReference>
<name>A0A2S5JGU9_9RHOB</name>
<dbReference type="InterPro" id="IPR005119">
    <property type="entry name" value="LysR_subst-bd"/>
</dbReference>
<dbReference type="PROSITE" id="PS50931">
    <property type="entry name" value="HTH_LYSR"/>
    <property type="match status" value="1"/>
</dbReference>
<feature type="domain" description="HTH lysR-type" evidence="6">
    <location>
        <begin position="1"/>
        <end position="58"/>
    </location>
</feature>
<dbReference type="Gene3D" id="1.10.10.10">
    <property type="entry name" value="Winged helix-like DNA-binding domain superfamily/Winged helix DNA-binding domain"/>
    <property type="match status" value="1"/>
</dbReference>
<dbReference type="Pfam" id="PF03466">
    <property type="entry name" value="LysR_substrate"/>
    <property type="match status" value="1"/>
</dbReference>
<evidence type="ECO:0000256" key="4">
    <source>
        <dbReference type="ARBA" id="ARBA00023163"/>
    </source>
</evidence>
<dbReference type="OrthoDB" id="9815174at2"/>
<evidence type="ECO:0000259" key="6">
    <source>
        <dbReference type="PROSITE" id="PS50931"/>
    </source>
</evidence>
<organism evidence="7 8">
    <name type="scientific">Albidovulum inexpectatum</name>
    <dbReference type="NCBI Taxonomy" id="196587"/>
    <lineage>
        <taxon>Bacteria</taxon>
        <taxon>Pseudomonadati</taxon>
        <taxon>Pseudomonadota</taxon>
        <taxon>Alphaproteobacteria</taxon>
        <taxon>Rhodobacterales</taxon>
        <taxon>Paracoccaceae</taxon>
        <taxon>Albidovulum</taxon>
    </lineage>
</organism>
<sequence length="313" mass="35147">MDITLIRTFLEIAATGSFGAAAERLFVTQSAVSLRIQRLEESLGKALFTRSKAGAELTPAGREFERYALSLMRLWEEARQQIAIPEGFRRSLVIGAQYSLWPRLGFRTIDRLRRIASDLSLRGELGMPDRLTRMLLEGAIQMAFMYTPQLRPGLQAEQVLEEDLILVSTRKDARLDALDDYVFVDWGPEFVQAHAMELPHLTNPGVTLALGAMVADFLIRRSGAAYLPARYAKRYLDEGRLHLVPDAPAFPYPIWAIWREDLDDRTAADLRRALADVAEELSNEAEDVLADLRELSSDGELHELGGNGAIYDE</sequence>
<evidence type="ECO:0000313" key="8">
    <source>
        <dbReference type="Proteomes" id="UP000239736"/>
    </source>
</evidence>
<dbReference type="RefSeq" id="WP_104070385.1">
    <property type="nucleotide sequence ID" value="NZ_PRDS01000004.1"/>
</dbReference>
<proteinExistence type="inferred from homology"/>
<keyword evidence="8" id="KW-1185">Reference proteome</keyword>
<evidence type="ECO:0000256" key="5">
    <source>
        <dbReference type="SAM" id="Coils"/>
    </source>
</evidence>
<gene>
    <name evidence="7" type="ORF">LV82_01479</name>
</gene>
<comment type="similarity">
    <text evidence="1">Belongs to the LysR transcriptional regulatory family.</text>
</comment>
<dbReference type="PRINTS" id="PR00039">
    <property type="entry name" value="HTHLYSR"/>
</dbReference>
<dbReference type="InterPro" id="IPR000847">
    <property type="entry name" value="LysR_HTH_N"/>
</dbReference>
<evidence type="ECO:0000313" key="7">
    <source>
        <dbReference type="EMBL" id="PPB80747.1"/>
    </source>
</evidence>
<comment type="caution">
    <text evidence="7">The sequence shown here is derived from an EMBL/GenBank/DDBJ whole genome shotgun (WGS) entry which is preliminary data.</text>
</comment>
<dbReference type="InterPro" id="IPR036390">
    <property type="entry name" value="WH_DNA-bd_sf"/>
</dbReference>
<keyword evidence="4" id="KW-0804">Transcription</keyword>
<reference evidence="7 8" key="1">
    <citation type="submission" date="2018-01" db="EMBL/GenBank/DDBJ databases">
        <title>Genomic Encyclopedia of Archaeal and Bacterial Type Strains, Phase II (KMG-II): from individual species to whole genera.</title>
        <authorList>
            <person name="Goeker M."/>
        </authorList>
    </citation>
    <scope>NUCLEOTIDE SEQUENCE [LARGE SCALE GENOMIC DNA]</scope>
    <source>
        <strain evidence="7 8">DSM 12048</strain>
    </source>
</reference>
<dbReference type="AlphaFoldDB" id="A0A2S5JGU9"/>
<dbReference type="FunFam" id="1.10.10.10:FF:000001">
    <property type="entry name" value="LysR family transcriptional regulator"/>
    <property type="match status" value="1"/>
</dbReference>
<dbReference type="SUPFAM" id="SSF53850">
    <property type="entry name" value="Periplasmic binding protein-like II"/>
    <property type="match status" value="1"/>
</dbReference>
<evidence type="ECO:0000256" key="1">
    <source>
        <dbReference type="ARBA" id="ARBA00009437"/>
    </source>
</evidence>
<dbReference type="EMBL" id="PRDS01000004">
    <property type="protein sequence ID" value="PPB80747.1"/>
    <property type="molecule type" value="Genomic_DNA"/>
</dbReference>
<accession>A0A2S5JGU9</accession>
<feature type="coiled-coil region" evidence="5">
    <location>
        <begin position="267"/>
        <end position="298"/>
    </location>
</feature>
<dbReference type="PANTHER" id="PTHR30126:SF21">
    <property type="entry name" value="TRANSCRIPTIONAL REGULATOR-RELATED"/>
    <property type="match status" value="1"/>
</dbReference>
<dbReference type="Gene3D" id="3.40.190.10">
    <property type="entry name" value="Periplasmic binding protein-like II"/>
    <property type="match status" value="2"/>
</dbReference>